<evidence type="ECO:0000256" key="10">
    <source>
        <dbReference type="ARBA" id="ARBA00023136"/>
    </source>
</evidence>
<dbReference type="GO" id="GO:0005886">
    <property type="term" value="C:plasma membrane"/>
    <property type="evidence" value="ECO:0000318"/>
    <property type="project" value="GO_Central"/>
</dbReference>
<evidence type="ECO:0000256" key="7">
    <source>
        <dbReference type="ARBA" id="ARBA00022982"/>
    </source>
</evidence>
<keyword evidence="2" id="KW-0813">Transport</keyword>
<feature type="domain" description="Cytochrome b561 bacterial/Ni-hydrogenase" evidence="13">
    <location>
        <begin position="21"/>
        <end position="175"/>
    </location>
</feature>
<dbReference type="OrthoDB" id="556859at2"/>
<dbReference type="AlphaFoldDB" id="Q7NL56"/>
<evidence type="ECO:0000256" key="12">
    <source>
        <dbReference type="SAM" id="Phobius"/>
    </source>
</evidence>
<dbReference type="InterPro" id="IPR052168">
    <property type="entry name" value="Cytochrome_b561_oxidase"/>
</dbReference>
<evidence type="ECO:0000256" key="8">
    <source>
        <dbReference type="ARBA" id="ARBA00022989"/>
    </source>
</evidence>
<evidence type="ECO:0000256" key="9">
    <source>
        <dbReference type="ARBA" id="ARBA00023004"/>
    </source>
</evidence>
<organism evidence="14 15">
    <name type="scientific">Gloeobacter violaceus (strain ATCC 29082 / PCC 7421)</name>
    <dbReference type="NCBI Taxonomy" id="251221"/>
    <lineage>
        <taxon>Bacteria</taxon>
        <taxon>Bacillati</taxon>
        <taxon>Cyanobacteriota</taxon>
        <taxon>Cyanophyceae</taxon>
        <taxon>Gloeobacterales</taxon>
        <taxon>Gloeobacteraceae</taxon>
        <taxon>Gloeobacter</taxon>
    </lineage>
</organism>
<dbReference type="KEGG" id="gvi:glr1270"/>
<keyword evidence="3" id="KW-1003">Cell membrane</keyword>
<keyword evidence="5 12" id="KW-0812">Transmembrane</keyword>
<gene>
    <name evidence="14" type="ordered locus">glr1270</name>
</gene>
<dbReference type="PANTHER" id="PTHR30529">
    <property type="entry name" value="CYTOCHROME B561"/>
    <property type="match status" value="1"/>
</dbReference>
<dbReference type="GO" id="GO:0022904">
    <property type="term" value="P:respiratory electron transport chain"/>
    <property type="evidence" value="ECO:0007669"/>
    <property type="project" value="InterPro"/>
</dbReference>
<evidence type="ECO:0000313" key="15">
    <source>
        <dbReference type="Proteomes" id="UP000000557"/>
    </source>
</evidence>
<comment type="subcellular location">
    <subcellularLocation>
        <location evidence="1">Cell membrane</location>
        <topology evidence="1">Multi-pass membrane protein</topology>
    </subcellularLocation>
</comment>
<dbReference type="STRING" id="251221.gene:10758751"/>
<evidence type="ECO:0000259" key="13">
    <source>
        <dbReference type="Pfam" id="PF01292"/>
    </source>
</evidence>
<dbReference type="Pfam" id="PF01292">
    <property type="entry name" value="Ni_hydr_CYTB"/>
    <property type="match status" value="1"/>
</dbReference>
<dbReference type="Gene3D" id="1.20.950.20">
    <property type="entry name" value="Transmembrane di-heme cytochromes, Chain C"/>
    <property type="match status" value="1"/>
</dbReference>
<evidence type="ECO:0000313" key="14">
    <source>
        <dbReference type="EMBL" id="BAC89211.1"/>
    </source>
</evidence>
<sequence length="184" mass="20667">MLNVRLWGVFMAATKRAARNWLWVVHWVMAISFVILFASGMIMTELPREVAYRPSFYAFHKSMGVLILFLLTARILVMIRTLGPARSKNWLPVVALHTALYTFMVVVPLSGYFYSNTAGREVAMFGIPMPTLFGENKALADAAGEAHGWLAYVFASFVAVHLIAQRRHLAGVWKRFGQRSSADA</sequence>
<evidence type="ECO:0000256" key="4">
    <source>
        <dbReference type="ARBA" id="ARBA00022617"/>
    </source>
</evidence>
<name>Q7NL56_GLOVI</name>
<keyword evidence="8 12" id="KW-1133">Transmembrane helix</keyword>
<keyword evidence="4" id="KW-0349">Heme</keyword>
<reference evidence="14 15" key="1">
    <citation type="journal article" date="2003" name="DNA Res.">
        <title>Complete genome structure of Gloeobacter violaceus PCC 7421, a cyanobacterium that lacks thylakoids.</title>
        <authorList>
            <person name="Nakamura Y."/>
            <person name="Kaneko T."/>
            <person name="Sato S."/>
            <person name="Mimuro M."/>
            <person name="Miyashita H."/>
            <person name="Tsuchiya T."/>
            <person name="Sasamoto S."/>
            <person name="Watanabe A."/>
            <person name="Kawashima K."/>
            <person name="Kishida Y."/>
            <person name="Kiyokawa C."/>
            <person name="Kohara M."/>
            <person name="Matsumoto M."/>
            <person name="Matsuno A."/>
            <person name="Nakazaki N."/>
            <person name="Shimpo S."/>
            <person name="Takeuchi C."/>
            <person name="Yamada M."/>
            <person name="Tabata S."/>
        </authorList>
    </citation>
    <scope>NUCLEOTIDE SEQUENCE [LARGE SCALE GENOMIC DNA]</scope>
    <source>
        <strain evidence="15">ATCC 29082 / PCC 7421</strain>
    </source>
</reference>
<feature type="transmembrane region" description="Helical" evidence="12">
    <location>
        <begin position="63"/>
        <end position="83"/>
    </location>
</feature>
<keyword evidence="15" id="KW-1185">Reference proteome</keyword>
<comment type="similarity">
    <text evidence="11">Belongs to the cytochrome b561 family.</text>
</comment>
<evidence type="ECO:0000256" key="6">
    <source>
        <dbReference type="ARBA" id="ARBA00022723"/>
    </source>
</evidence>
<feature type="transmembrane region" description="Helical" evidence="12">
    <location>
        <begin position="90"/>
        <end position="114"/>
    </location>
</feature>
<dbReference type="GO" id="GO:0046872">
    <property type="term" value="F:metal ion binding"/>
    <property type="evidence" value="ECO:0007669"/>
    <property type="project" value="UniProtKB-KW"/>
</dbReference>
<feature type="transmembrane region" description="Helical" evidence="12">
    <location>
        <begin position="21"/>
        <end position="43"/>
    </location>
</feature>
<accession>Q7NL56</accession>
<dbReference type="HOGENOM" id="CLU_095321_0_0_3"/>
<evidence type="ECO:0000256" key="5">
    <source>
        <dbReference type="ARBA" id="ARBA00022692"/>
    </source>
</evidence>
<evidence type="ECO:0000256" key="3">
    <source>
        <dbReference type="ARBA" id="ARBA00022475"/>
    </source>
</evidence>
<keyword evidence="6" id="KW-0479">Metal-binding</keyword>
<evidence type="ECO:0000256" key="2">
    <source>
        <dbReference type="ARBA" id="ARBA00022448"/>
    </source>
</evidence>
<keyword evidence="10 12" id="KW-0472">Membrane</keyword>
<dbReference type="PANTHER" id="PTHR30529:SF1">
    <property type="entry name" value="CYTOCHROME B561 HOMOLOG 2"/>
    <property type="match status" value="1"/>
</dbReference>
<dbReference type="PhylomeDB" id="Q7NL56"/>
<dbReference type="GO" id="GO:0009055">
    <property type="term" value="F:electron transfer activity"/>
    <property type="evidence" value="ECO:0007669"/>
    <property type="project" value="InterPro"/>
</dbReference>
<keyword evidence="9" id="KW-0408">Iron</keyword>
<feature type="transmembrane region" description="Helical" evidence="12">
    <location>
        <begin position="146"/>
        <end position="164"/>
    </location>
</feature>
<keyword evidence="7" id="KW-0249">Electron transport</keyword>
<dbReference type="InterPro" id="IPR011577">
    <property type="entry name" value="Cyt_b561_bac/Ni-Hgenase"/>
</dbReference>
<dbReference type="PATRIC" id="fig|251221.4.peg.1292"/>
<evidence type="ECO:0000256" key="11">
    <source>
        <dbReference type="ARBA" id="ARBA00037975"/>
    </source>
</evidence>
<dbReference type="InParanoid" id="Q7NL56"/>
<dbReference type="EMBL" id="BA000045">
    <property type="protein sequence ID" value="BAC89211.1"/>
    <property type="molecule type" value="Genomic_DNA"/>
</dbReference>
<dbReference type="SUPFAM" id="SSF81342">
    <property type="entry name" value="Transmembrane di-heme cytochromes"/>
    <property type="match status" value="1"/>
</dbReference>
<dbReference type="InterPro" id="IPR016174">
    <property type="entry name" value="Di-haem_cyt_TM"/>
</dbReference>
<dbReference type="eggNOG" id="COG3038">
    <property type="taxonomic scope" value="Bacteria"/>
</dbReference>
<proteinExistence type="inferred from homology"/>
<reference evidence="14 15" key="2">
    <citation type="journal article" date="2003" name="DNA Res.">
        <title>Complete genome structure of Gloeobacter violaceus PCC 7421, a cyanobacterium that lacks thylakoids (supplement).</title>
        <authorList>
            <person name="Nakamura Y."/>
            <person name="Kaneko T."/>
            <person name="Sato S."/>
            <person name="Mimuro M."/>
            <person name="Miyashita H."/>
            <person name="Tsuchiya T."/>
            <person name="Sasamoto S."/>
            <person name="Watanabe A."/>
            <person name="Kawashima K."/>
            <person name="Kishida Y."/>
            <person name="Kiyokawa C."/>
            <person name="Kohara M."/>
            <person name="Matsumoto M."/>
            <person name="Matsuno A."/>
            <person name="Nakazaki N."/>
            <person name="Shimpo S."/>
            <person name="Takeuchi C."/>
            <person name="Yamada M."/>
            <person name="Tabata S."/>
        </authorList>
    </citation>
    <scope>NUCLEOTIDE SEQUENCE [LARGE SCALE GENOMIC DNA]</scope>
    <source>
        <strain evidence="15">ATCC 29082 / PCC 7421</strain>
    </source>
</reference>
<evidence type="ECO:0000256" key="1">
    <source>
        <dbReference type="ARBA" id="ARBA00004651"/>
    </source>
</evidence>
<dbReference type="GO" id="GO:0020037">
    <property type="term" value="F:heme binding"/>
    <property type="evidence" value="ECO:0000318"/>
    <property type="project" value="GO_Central"/>
</dbReference>
<dbReference type="EnsemblBacteria" id="BAC89211">
    <property type="protein sequence ID" value="BAC89211"/>
    <property type="gene ID" value="BAC89211"/>
</dbReference>
<protein>
    <submittedName>
        <fullName evidence="14">Glr1270 protein</fullName>
    </submittedName>
</protein>
<dbReference type="Proteomes" id="UP000000557">
    <property type="component" value="Chromosome"/>
</dbReference>